<sequence length="138" mass="14093">MMSTSFMTILSLLALTGTSLGAPATSPADLLQKRFDLTCQDNGGGYRPVGEAQNCVDYLFNKGDQNCVVTGDNTDFCHAGDTVITGSNIGPGGDSSLCRDVAYGAQKIIDSCTTPEGYVAGANAAGGNGNLIVAINFG</sequence>
<name>A0ABR4LWJ2_9EURO</name>
<dbReference type="PANTHER" id="PTHR39603">
    <property type="entry name" value="CYANOVIRIN-N DOMAIN-CONTAINING PROTEIN"/>
    <property type="match status" value="1"/>
</dbReference>
<dbReference type="GeneID" id="98147741"/>
<evidence type="ECO:0000313" key="2">
    <source>
        <dbReference type="EMBL" id="KAL2868913.1"/>
    </source>
</evidence>
<evidence type="ECO:0000256" key="1">
    <source>
        <dbReference type="SAM" id="SignalP"/>
    </source>
</evidence>
<feature type="signal peptide" evidence="1">
    <location>
        <begin position="1"/>
        <end position="21"/>
    </location>
</feature>
<accession>A0ABR4LWJ2</accession>
<dbReference type="PANTHER" id="PTHR39603:SF1">
    <property type="entry name" value="CYANOVIRIN-N DOMAIN-CONTAINING PROTEIN"/>
    <property type="match status" value="1"/>
</dbReference>
<keyword evidence="3" id="KW-1185">Reference proteome</keyword>
<feature type="chain" id="PRO_5046106964" evidence="1">
    <location>
        <begin position="22"/>
        <end position="138"/>
    </location>
</feature>
<comment type="caution">
    <text evidence="2">The sequence shown here is derived from an EMBL/GenBank/DDBJ whole genome shotgun (WGS) entry which is preliminary data.</text>
</comment>
<protein>
    <submittedName>
        <fullName evidence="2">Uncharacterized protein</fullName>
    </submittedName>
</protein>
<evidence type="ECO:0000313" key="3">
    <source>
        <dbReference type="Proteomes" id="UP001610432"/>
    </source>
</evidence>
<gene>
    <name evidence="2" type="ORF">BJX67DRAFT_379848</name>
</gene>
<keyword evidence="1" id="KW-0732">Signal</keyword>
<dbReference type="Proteomes" id="UP001610432">
    <property type="component" value="Unassembled WGS sequence"/>
</dbReference>
<reference evidence="2 3" key="1">
    <citation type="submission" date="2024-07" db="EMBL/GenBank/DDBJ databases">
        <title>Section-level genome sequencing and comparative genomics of Aspergillus sections Usti and Cavernicolus.</title>
        <authorList>
            <consortium name="Lawrence Berkeley National Laboratory"/>
            <person name="Nybo J.L."/>
            <person name="Vesth T.C."/>
            <person name="Theobald S."/>
            <person name="Frisvad J.C."/>
            <person name="Larsen T.O."/>
            <person name="Kjaerboelling I."/>
            <person name="Rothschild-Mancinelli K."/>
            <person name="Lyhne E.K."/>
            <person name="Kogle M.E."/>
            <person name="Barry K."/>
            <person name="Clum A."/>
            <person name="Na H."/>
            <person name="Ledsgaard L."/>
            <person name="Lin J."/>
            <person name="Lipzen A."/>
            <person name="Kuo A."/>
            <person name="Riley R."/>
            <person name="Mondo S."/>
            <person name="Labutti K."/>
            <person name="Haridas S."/>
            <person name="Pangalinan J."/>
            <person name="Salamov A.A."/>
            <person name="Simmons B.A."/>
            <person name="Magnuson J.K."/>
            <person name="Chen J."/>
            <person name="Drula E."/>
            <person name="Henrissat B."/>
            <person name="Wiebenga A."/>
            <person name="Lubbers R.J."/>
            <person name="Gomes A.C."/>
            <person name="Macurrencykelacurrency M.R."/>
            <person name="Stajich J."/>
            <person name="Grigoriev I.V."/>
            <person name="Mortensen U.H."/>
            <person name="De Vries R.P."/>
            <person name="Baker S.E."/>
            <person name="Andersen M.R."/>
        </authorList>
    </citation>
    <scope>NUCLEOTIDE SEQUENCE [LARGE SCALE GENOMIC DNA]</scope>
    <source>
        <strain evidence="2 3">CBS 449.75</strain>
    </source>
</reference>
<proteinExistence type="predicted"/>
<dbReference type="RefSeq" id="XP_070887892.1">
    <property type="nucleotide sequence ID" value="XM_071032669.1"/>
</dbReference>
<organism evidence="2 3">
    <name type="scientific">Aspergillus lucknowensis</name>
    <dbReference type="NCBI Taxonomy" id="176173"/>
    <lineage>
        <taxon>Eukaryota</taxon>
        <taxon>Fungi</taxon>
        <taxon>Dikarya</taxon>
        <taxon>Ascomycota</taxon>
        <taxon>Pezizomycotina</taxon>
        <taxon>Eurotiomycetes</taxon>
        <taxon>Eurotiomycetidae</taxon>
        <taxon>Eurotiales</taxon>
        <taxon>Aspergillaceae</taxon>
        <taxon>Aspergillus</taxon>
        <taxon>Aspergillus subgen. Nidulantes</taxon>
    </lineage>
</organism>
<dbReference type="EMBL" id="JBFXLQ010000012">
    <property type="protein sequence ID" value="KAL2868913.1"/>
    <property type="molecule type" value="Genomic_DNA"/>
</dbReference>